<accession>A0A8J7MAA4</accession>
<evidence type="ECO:0000256" key="8">
    <source>
        <dbReference type="SAM" id="SignalP"/>
    </source>
</evidence>
<keyword evidence="11" id="KW-1185">Reference proteome</keyword>
<evidence type="ECO:0000256" key="1">
    <source>
        <dbReference type="ARBA" id="ARBA00001947"/>
    </source>
</evidence>
<evidence type="ECO:0000256" key="6">
    <source>
        <dbReference type="ARBA" id="ARBA00023049"/>
    </source>
</evidence>
<keyword evidence="4" id="KW-0378">Hydrolase</keyword>
<dbReference type="InterPro" id="IPR051156">
    <property type="entry name" value="Mito/Outer_Membr_Metalloprot"/>
</dbReference>
<dbReference type="Proteomes" id="UP000655420">
    <property type="component" value="Unassembled WGS sequence"/>
</dbReference>
<proteinExistence type="predicted"/>
<dbReference type="Pfam" id="PF01435">
    <property type="entry name" value="Peptidase_M48"/>
    <property type="match status" value="1"/>
</dbReference>
<keyword evidence="2" id="KW-0645">Protease</keyword>
<reference evidence="10" key="1">
    <citation type="submission" date="2020-12" db="EMBL/GenBank/DDBJ databases">
        <title>Bacterial taxonomy.</title>
        <authorList>
            <person name="Pan X."/>
        </authorList>
    </citation>
    <scope>NUCLEOTIDE SEQUENCE</scope>
    <source>
        <strain evidence="10">M0105</strain>
    </source>
</reference>
<evidence type="ECO:0000256" key="7">
    <source>
        <dbReference type="SAM" id="MobiDB-lite"/>
    </source>
</evidence>
<dbReference type="Gene3D" id="3.40.1000.10">
    <property type="entry name" value="Mog1/PsbP, alpha/beta/alpha sandwich"/>
    <property type="match status" value="1"/>
</dbReference>
<keyword evidence="6 10" id="KW-0482">Metalloprotease</keyword>
<feature type="chain" id="PRO_5035242543" evidence="8">
    <location>
        <begin position="22"/>
        <end position="504"/>
    </location>
</feature>
<evidence type="ECO:0000256" key="3">
    <source>
        <dbReference type="ARBA" id="ARBA00022723"/>
    </source>
</evidence>
<dbReference type="RefSeq" id="WP_200613242.1">
    <property type="nucleotide sequence ID" value="NZ_JAEHHL010000014.1"/>
</dbReference>
<evidence type="ECO:0000256" key="2">
    <source>
        <dbReference type="ARBA" id="ARBA00022670"/>
    </source>
</evidence>
<feature type="domain" description="Peptidase M48" evidence="9">
    <location>
        <begin position="71"/>
        <end position="263"/>
    </location>
</feature>
<keyword evidence="5" id="KW-0862">Zinc</keyword>
<evidence type="ECO:0000259" key="9">
    <source>
        <dbReference type="Pfam" id="PF01435"/>
    </source>
</evidence>
<organism evidence="10 11">
    <name type="scientific">Thermohalobaculum xanthum</name>
    <dbReference type="NCBI Taxonomy" id="2753746"/>
    <lineage>
        <taxon>Bacteria</taxon>
        <taxon>Pseudomonadati</taxon>
        <taxon>Pseudomonadota</taxon>
        <taxon>Alphaproteobacteria</taxon>
        <taxon>Rhodobacterales</taxon>
        <taxon>Paracoccaceae</taxon>
        <taxon>Thermohalobaculum</taxon>
    </lineage>
</organism>
<dbReference type="InterPro" id="IPR001915">
    <property type="entry name" value="Peptidase_M48"/>
</dbReference>
<feature type="signal peptide" evidence="8">
    <location>
        <begin position="1"/>
        <end position="21"/>
    </location>
</feature>
<dbReference type="Gene3D" id="3.30.2010.10">
    <property type="entry name" value="Metalloproteases ('zincins'), catalytic domain"/>
    <property type="match status" value="1"/>
</dbReference>
<dbReference type="PANTHER" id="PTHR22726">
    <property type="entry name" value="METALLOENDOPEPTIDASE OMA1"/>
    <property type="match status" value="1"/>
</dbReference>
<dbReference type="GO" id="GO:0004222">
    <property type="term" value="F:metalloendopeptidase activity"/>
    <property type="evidence" value="ECO:0007669"/>
    <property type="project" value="InterPro"/>
</dbReference>
<evidence type="ECO:0000256" key="4">
    <source>
        <dbReference type="ARBA" id="ARBA00022801"/>
    </source>
</evidence>
<dbReference type="GO" id="GO:0046872">
    <property type="term" value="F:metal ion binding"/>
    <property type="evidence" value="ECO:0007669"/>
    <property type="project" value="UniProtKB-KW"/>
</dbReference>
<dbReference type="PROSITE" id="PS51257">
    <property type="entry name" value="PROKAR_LIPOPROTEIN"/>
    <property type="match status" value="1"/>
</dbReference>
<dbReference type="GO" id="GO:0016020">
    <property type="term" value="C:membrane"/>
    <property type="evidence" value="ECO:0007669"/>
    <property type="project" value="TreeGrafter"/>
</dbReference>
<protein>
    <submittedName>
        <fullName evidence="10">M48 family metalloprotease</fullName>
    </submittedName>
</protein>
<dbReference type="PANTHER" id="PTHR22726:SF1">
    <property type="entry name" value="METALLOENDOPEPTIDASE OMA1, MITOCHONDRIAL"/>
    <property type="match status" value="1"/>
</dbReference>
<keyword evidence="8" id="KW-0732">Signal</keyword>
<feature type="region of interest" description="Disordered" evidence="7">
    <location>
        <begin position="28"/>
        <end position="54"/>
    </location>
</feature>
<dbReference type="EMBL" id="JAEHHL010000014">
    <property type="protein sequence ID" value="MBK0401108.1"/>
    <property type="molecule type" value="Genomic_DNA"/>
</dbReference>
<evidence type="ECO:0000313" key="11">
    <source>
        <dbReference type="Proteomes" id="UP000655420"/>
    </source>
</evidence>
<name>A0A8J7MAA4_9RHOB</name>
<comment type="cofactor">
    <cofactor evidence="1">
        <name>Zn(2+)</name>
        <dbReference type="ChEBI" id="CHEBI:29105"/>
    </cofactor>
</comment>
<keyword evidence="3" id="KW-0479">Metal-binding</keyword>
<evidence type="ECO:0000256" key="5">
    <source>
        <dbReference type="ARBA" id="ARBA00022833"/>
    </source>
</evidence>
<dbReference type="GO" id="GO:0051603">
    <property type="term" value="P:proteolysis involved in protein catabolic process"/>
    <property type="evidence" value="ECO:0007669"/>
    <property type="project" value="TreeGrafter"/>
</dbReference>
<gene>
    <name evidence="10" type="ORF">H0I76_18065</name>
</gene>
<sequence>MTLARLLRSAALALGASALVACQTTAGSGGFSGTSAPETSTVRSASEQRDGDSNHSKIVAQYGGEYRNAQVTSYVERVGRRVAAVSEQPNERWTFTVLDTPVVNAFATPGGYVYVTRGLLALAENEAQLAGVIGHEIGHVTAGHGGERQDRSTIAGLGLLLGAIGLSVMGADPALTRGALELGQVAAGGIVASYSRQDELEADHLGIRYLARAGYDPYAQAEFLDNLAASSALDARAAGKSYDANQVDFFASHPATGPRTRQAVDTARAEGAISGEGELGTDRYLAAINGMTYGQSPEQGIVEGTSFSHPVLGFAFDVPAGYRITNTPSAVVASGSGNTRIVFDGANDPGGALDNYIARQWAPQIAREVRTGQLQGLRQITINGLPAAQAVLPVQLQNGTYNALLVAVRLDGKLYRFTGLAPRGSNALDAMARSAQTFRRLSDAERRAIKARRIEIVTVGAGDTAESLGRRMAVDALPVERFRVLNGLSSGAQPARGEEVKLVR</sequence>
<comment type="caution">
    <text evidence="10">The sequence shown here is derived from an EMBL/GenBank/DDBJ whole genome shotgun (WGS) entry which is preliminary data.</text>
</comment>
<evidence type="ECO:0000313" key="10">
    <source>
        <dbReference type="EMBL" id="MBK0401108.1"/>
    </source>
</evidence>
<dbReference type="AlphaFoldDB" id="A0A8J7MAA4"/>